<keyword evidence="6 7" id="KW-0472">Membrane</keyword>
<feature type="transmembrane region" description="Helical" evidence="7">
    <location>
        <begin position="153"/>
        <end position="180"/>
    </location>
</feature>
<dbReference type="InterPro" id="IPR003370">
    <property type="entry name" value="Chromate_transpt"/>
</dbReference>
<feature type="transmembrane region" description="Helical" evidence="7">
    <location>
        <begin position="88"/>
        <end position="109"/>
    </location>
</feature>
<feature type="transmembrane region" description="Helical" evidence="7">
    <location>
        <begin position="57"/>
        <end position="81"/>
    </location>
</feature>
<comment type="subcellular location">
    <subcellularLocation>
        <location evidence="1">Cell membrane</location>
        <topology evidence="1">Multi-pass membrane protein</topology>
    </subcellularLocation>
</comment>
<accession>A0A975HG35</accession>
<organism evidence="8 9">
    <name type="scientific">Rhizorhabdus wittichii</name>
    <dbReference type="NCBI Taxonomy" id="160791"/>
    <lineage>
        <taxon>Bacteria</taxon>
        <taxon>Pseudomonadati</taxon>
        <taxon>Pseudomonadota</taxon>
        <taxon>Alphaproteobacteria</taxon>
        <taxon>Sphingomonadales</taxon>
        <taxon>Sphingomonadaceae</taxon>
        <taxon>Rhizorhabdus</taxon>
    </lineage>
</organism>
<evidence type="ECO:0000256" key="2">
    <source>
        <dbReference type="ARBA" id="ARBA00005262"/>
    </source>
</evidence>
<dbReference type="GO" id="GO:0015109">
    <property type="term" value="F:chromate transmembrane transporter activity"/>
    <property type="evidence" value="ECO:0007669"/>
    <property type="project" value="InterPro"/>
</dbReference>
<dbReference type="Proteomes" id="UP000664914">
    <property type="component" value="Chromosome"/>
</dbReference>
<dbReference type="EMBL" id="CP059319">
    <property type="protein sequence ID" value="QTH22484.1"/>
    <property type="molecule type" value="Genomic_DNA"/>
</dbReference>
<dbReference type="PANTHER" id="PTHR43663:SF1">
    <property type="entry name" value="CHROMATE TRANSPORTER"/>
    <property type="match status" value="1"/>
</dbReference>
<evidence type="ECO:0000313" key="8">
    <source>
        <dbReference type="EMBL" id="QTH22484.1"/>
    </source>
</evidence>
<keyword evidence="5 7" id="KW-1133">Transmembrane helix</keyword>
<name>A0A975HG35_9SPHN</name>
<dbReference type="InterPro" id="IPR052518">
    <property type="entry name" value="CHR_Transporter"/>
</dbReference>
<dbReference type="PANTHER" id="PTHR43663">
    <property type="entry name" value="CHROMATE TRANSPORT PROTEIN-RELATED"/>
    <property type="match status" value="1"/>
</dbReference>
<evidence type="ECO:0000256" key="7">
    <source>
        <dbReference type="SAM" id="Phobius"/>
    </source>
</evidence>
<evidence type="ECO:0000256" key="4">
    <source>
        <dbReference type="ARBA" id="ARBA00022692"/>
    </source>
</evidence>
<evidence type="ECO:0000256" key="3">
    <source>
        <dbReference type="ARBA" id="ARBA00022475"/>
    </source>
</evidence>
<evidence type="ECO:0000256" key="1">
    <source>
        <dbReference type="ARBA" id="ARBA00004651"/>
    </source>
</evidence>
<comment type="similarity">
    <text evidence="2">Belongs to the chromate ion transporter (CHR) (TC 2.A.51) family.</text>
</comment>
<proteinExistence type="inferred from homology"/>
<reference evidence="8" key="2">
    <citation type="submission" date="2021-04" db="EMBL/GenBank/DDBJ databases">
        <title>Isolation and genomic analysis of the ibuprofen-degrading bacterium Sphingomonas strain MPO218.</title>
        <authorList>
            <person name="Aulestia M."/>
            <person name="Flores A."/>
            <person name="Mangas E.L."/>
            <person name="Perez-Pulido A.J."/>
            <person name="Santero E."/>
            <person name="Camacho E.M."/>
        </authorList>
    </citation>
    <scope>NUCLEOTIDE SEQUENCE</scope>
    <source>
        <strain evidence="8">MPO218</strain>
    </source>
</reference>
<keyword evidence="3" id="KW-1003">Cell membrane</keyword>
<dbReference type="AlphaFoldDB" id="A0A975HG35"/>
<reference evidence="8" key="1">
    <citation type="submission" date="2020-07" db="EMBL/GenBank/DDBJ databases">
        <authorList>
            <person name="Camacho E."/>
        </authorList>
    </citation>
    <scope>NUCLEOTIDE SEQUENCE</scope>
    <source>
        <strain evidence="8">MPO218</strain>
    </source>
</reference>
<evidence type="ECO:0000313" key="9">
    <source>
        <dbReference type="Proteomes" id="UP000664914"/>
    </source>
</evidence>
<dbReference type="RefSeq" id="WP_208633286.1">
    <property type="nucleotide sequence ID" value="NZ_CP059319.1"/>
</dbReference>
<dbReference type="GO" id="GO:0005886">
    <property type="term" value="C:plasma membrane"/>
    <property type="evidence" value="ECO:0007669"/>
    <property type="project" value="UniProtKB-SubCell"/>
</dbReference>
<keyword evidence="4 7" id="KW-0812">Transmembrane</keyword>
<protein>
    <submittedName>
        <fullName evidence="8">Chromate transporter</fullName>
    </submittedName>
</protein>
<sequence>MEDLESPPSKPPSLAEIAYVSVRYGNFTFGGGSAGVAVMYREIFHKRHWLTNDQFNLVFILARLVPGTNLFAFGTGVGWTLRGIPGAVTALLAGSIPCSLIIFAATALFRDLQHNPWAQPAIHGAIAAAVSITVKAGWEIAHSQLHGRAKPRVVIIAITAFVLYTFFGVPAFDVLLLAALTGAVVTRDTDEFI</sequence>
<evidence type="ECO:0000256" key="6">
    <source>
        <dbReference type="ARBA" id="ARBA00023136"/>
    </source>
</evidence>
<gene>
    <name evidence="8" type="ORF">HRJ34_02855</name>
</gene>
<dbReference type="Pfam" id="PF02417">
    <property type="entry name" value="Chromate_transp"/>
    <property type="match status" value="1"/>
</dbReference>
<evidence type="ECO:0000256" key="5">
    <source>
        <dbReference type="ARBA" id="ARBA00022989"/>
    </source>
</evidence>